<dbReference type="AlphaFoldDB" id="A0A9C6XBS5"/>
<proteinExistence type="predicted"/>
<name>A0A9C6XBS5_FRAOC</name>
<dbReference type="KEGG" id="foc:127748740"/>
<organism evidence="2 3">
    <name type="scientific">Frankliniella occidentalis</name>
    <name type="common">Western flower thrips</name>
    <name type="synonym">Euthrips occidentalis</name>
    <dbReference type="NCBI Taxonomy" id="133901"/>
    <lineage>
        <taxon>Eukaryota</taxon>
        <taxon>Metazoa</taxon>
        <taxon>Ecdysozoa</taxon>
        <taxon>Arthropoda</taxon>
        <taxon>Hexapoda</taxon>
        <taxon>Insecta</taxon>
        <taxon>Pterygota</taxon>
        <taxon>Neoptera</taxon>
        <taxon>Paraneoptera</taxon>
        <taxon>Thysanoptera</taxon>
        <taxon>Terebrantia</taxon>
        <taxon>Thripoidea</taxon>
        <taxon>Thripidae</taxon>
        <taxon>Frankliniella</taxon>
    </lineage>
</organism>
<dbReference type="GeneID" id="127748740"/>
<evidence type="ECO:0000313" key="3">
    <source>
        <dbReference type="RefSeq" id="XP_052132790.1"/>
    </source>
</evidence>
<keyword evidence="2" id="KW-1185">Reference proteome</keyword>
<dbReference type="RefSeq" id="XP_052132790.1">
    <property type="nucleotide sequence ID" value="XM_052276830.1"/>
</dbReference>
<gene>
    <name evidence="3" type="primary">LOC127748740</name>
</gene>
<keyword evidence="1" id="KW-0732">Signal</keyword>
<reference evidence="3" key="1">
    <citation type="submission" date="2025-08" db="UniProtKB">
        <authorList>
            <consortium name="RefSeq"/>
        </authorList>
    </citation>
    <scope>IDENTIFICATION</scope>
</reference>
<accession>A0A9C6XBS5</accession>
<sequence>MALKLILLAVTLTAVAAYDSKCPSWDYCSIYTDEELAIIYYNSKYCMDLVPDKMVGNRFGYGQVRELCLGKGLDIVNFRGAPKEDEAEEISNCVSEYFGMAVVAPTYTCLAQALAKDISDMEKIPYSAAQKQVIMGMIDKCMEQVPDQTPREACRAVAKTKLDSDVEWKANLPTTVQYCLYEDQYNLPSDVKIATTNCLKAALTKPLTN</sequence>
<feature type="chain" id="PRO_5039388984" evidence="1">
    <location>
        <begin position="18"/>
        <end position="209"/>
    </location>
</feature>
<feature type="signal peptide" evidence="1">
    <location>
        <begin position="1"/>
        <end position="17"/>
    </location>
</feature>
<dbReference type="Proteomes" id="UP000504606">
    <property type="component" value="Unplaced"/>
</dbReference>
<evidence type="ECO:0000256" key="1">
    <source>
        <dbReference type="SAM" id="SignalP"/>
    </source>
</evidence>
<evidence type="ECO:0000313" key="2">
    <source>
        <dbReference type="Proteomes" id="UP000504606"/>
    </source>
</evidence>
<protein>
    <submittedName>
        <fullName evidence="3">Uncharacterized protein LOC127748740</fullName>
    </submittedName>
</protein>